<gene>
    <name evidence="1" type="ORF">O6H91_22G019000</name>
</gene>
<dbReference type="EMBL" id="CM055113">
    <property type="protein sequence ID" value="KAJ7515577.1"/>
    <property type="molecule type" value="Genomic_DNA"/>
</dbReference>
<proteinExistence type="predicted"/>
<sequence length="239" mass="26441">MGDASVAEAVHEVETGPYSYGHPSSFEAVAGLLWVAITRARDLPPDSYTRFALPVNMRRRWCPPLPPLFFGNASLPAMAVARSGDLLERHFSYAARLVHESIVAIDSEYGQAAVDWLETQLQQHGKVSLGGLMMNDGDLHASVMTGYSLYELDFGWGRPIHVSLCIHLSIPFGTVDLSGSIVVISTPSGAHAREFFFFENEAHEQAYKRCFYLSLFRGRGASGTPKNFPSKVQGMNMRW</sequence>
<comment type="caution">
    <text evidence="1">The sequence shown here is derived from an EMBL/GenBank/DDBJ whole genome shotgun (WGS) entry which is preliminary data.</text>
</comment>
<accession>A0ACC2ADF3</accession>
<name>A0ACC2ADF3_DIPCM</name>
<evidence type="ECO:0000313" key="1">
    <source>
        <dbReference type="EMBL" id="KAJ7515577.1"/>
    </source>
</evidence>
<dbReference type="Proteomes" id="UP001162992">
    <property type="component" value="Chromosome 22"/>
</dbReference>
<keyword evidence="2" id="KW-1185">Reference proteome</keyword>
<reference evidence="2" key="1">
    <citation type="journal article" date="2024" name="Proc. Natl. Acad. Sci. U.S.A.">
        <title>Extraordinary preservation of gene collinearity over three hundred million years revealed in homosporous lycophytes.</title>
        <authorList>
            <person name="Li C."/>
            <person name="Wickell D."/>
            <person name="Kuo L.Y."/>
            <person name="Chen X."/>
            <person name="Nie B."/>
            <person name="Liao X."/>
            <person name="Peng D."/>
            <person name="Ji J."/>
            <person name="Jenkins J."/>
            <person name="Williams M."/>
            <person name="Shu S."/>
            <person name="Plott C."/>
            <person name="Barry K."/>
            <person name="Rajasekar S."/>
            <person name="Grimwood J."/>
            <person name="Han X."/>
            <person name="Sun S."/>
            <person name="Hou Z."/>
            <person name="He W."/>
            <person name="Dai G."/>
            <person name="Sun C."/>
            <person name="Schmutz J."/>
            <person name="Leebens-Mack J.H."/>
            <person name="Li F.W."/>
            <person name="Wang L."/>
        </authorList>
    </citation>
    <scope>NUCLEOTIDE SEQUENCE [LARGE SCALE GENOMIC DNA]</scope>
    <source>
        <strain evidence="2">cv. PW_Plant_1</strain>
    </source>
</reference>
<organism evidence="1 2">
    <name type="scientific">Diphasiastrum complanatum</name>
    <name type="common">Issler's clubmoss</name>
    <name type="synonym">Lycopodium complanatum</name>
    <dbReference type="NCBI Taxonomy" id="34168"/>
    <lineage>
        <taxon>Eukaryota</taxon>
        <taxon>Viridiplantae</taxon>
        <taxon>Streptophyta</taxon>
        <taxon>Embryophyta</taxon>
        <taxon>Tracheophyta</taxon>
        <taxon>Lycopodiopsida</taxon>
        <taxon>Lycopodiales</taxon>
        <taxon>Lycopodiaceae</taxon>
        <taxon>Lycopodioideae</taxon>
        <taxon>Diphasiastrum</taxon>
    </lineage>
</organism>
<protein>
    <submittedName>
        <fullName evidence="1">Uncharacterized protein</fullName>
    </submittedName>
</protein>
<evidence type="ECO:0000313" key="2">
    <source>
        <dbReference type="Proteomes" id="UP001162992"/>
    </source>
</evidence>